<accession>A0A0F9JAJ0</accession>
<sequence length="373" mass="43423">MISLKEASSKSDIKKFVKFPFDLYKGSPYWVPPLIADEIDTFDKDKNPAFKSARMWLFLAYKEDTLVGRVAAIINTLEVEKQNVKKMRFGWCDFVDDIEVSKALIEKVKDIGRNEQMDHIEGPIGFSNLDKVGVLTEGFESLGTMVTWYNHPYYQSHYEKMGLRVEKEYVENTMPTQSADPAFFVRINKLVKKRYSLREVNVKNKAELLQYVDPMFDLLDLTYAQLASYAPISNEQREYIKNRFLSFVDPEFIKFVVDKDDRLVAFAVVLPSFAEALQKAKGSLFPFGWYHLFKARKNCTRAIFYLIGVHPEYQNKGVTAIIFNQYYKTFNKRGITTGIRTPELSDNTAARQIWKHVQPTVHKRRCTYRLDIP</sequence>
<dbReference type="EMBL" id="LAZR01010497">
    <property type="protein sequence ID" value="KKM66598.1"/>
    <property type="molecule type" value="Genomic_DNA"/>
</dbReference>
<dbReference type="InterPro" id="IPR039968">
    <property type="entry name" value="BcerS-like"/>
</dbReference>
<gene>
    <name evidence="1" type="ORF">LCGC14_1479590</name>
</gene>
<dbReference type="SUPFAM" id="SSF55729">
    <property type="entry name" value="Acyl-CoA N-acyltransferases (Nat)"/>
    <property type="match status" value="1"/>
</dbReference>
<proteinExistence type="predicted"/>
<dbReference type="PANTHER" id="PTHR41368">
    <property type="entry name" value="PROTEIN YGHO"/>
    <property type="match status" value="1"/>
</dbReference>
<comment type="caution">
    <text evidence="1">The sequence shown here is derived from an EMBL/GenBank/DDBJ whole genome shotgun (WGS) entry which is preliminary data.</text>
</comment>
<dbReference type="PANTHER" id="PTHR41368:SF1">
    <property type="entry name" value="PROTEIN YGHO"/>
    <property type="match status" value="1"/>
</dbReference>
<dbReference type="Gene3D" id="3.40.630.30">
    <property type="match status" value="1"/>
</dbReference>
<dbReference type="AlphaFoldDB" id="A0A0F9JAJ0"/>
<organism evidence="1">
    <name type="scientific">marine sediment metagenome</name>
    <dbReference type="NCBI Taxonomy" id="412755"/>
    <lineage>
        <taxon>unclassified sequences</taxon>
        <taxon>metagenomes</taxon>
        <taxon>ecological metagenomes</taxon>
    </lineage>
</organism>
<evidence type="ECO:0000313" key="1">
    <source>
        <dbReference type="EMBL" id="KKM66598.1"/>
    </source>
</evidence>
<protein>
    <submittedName>
        <fullName evidence="1">Uncharacterized protein</fullName>
    </submittedName>
</protein>
<reference evidence="1" key="1">
    <citation type="journal article" date="2015" name="Nature">
        <title>Complex archaea that bridge the gap between prokaryotes and eukaryotes.</title>
        <authorList>
            <person name="Spang A."/>
            <person name="Saw J.H."/>
            <person name="Jorgensen S.L."/>
            <person name="Zaremba-Niedzwiedzka K."/>
            <person name="Martijn J."/>
            <person name="Lind A.E."/>
            <person name="van Eijk R."/>
            <person name="Schleper C."/>
            <person name="Guy L."/>
            <person name="Ettema T.J."/>
        </authorList>
    </citation>
    <scope>NUCLEOTIDE SEQUENCE</scope>
</reference>
<dbReference type="InterPro" id="IPR016181">
    <property type="entry name" value="Acyl_CoA_acyltransferase"/>
</dbReference>
<name>A0A0F9JAJ0_9ZZZZ</name>